<evidence type="ECO:0000313" key="2">
    <source>
        <dbReference type="Proteomes" id="UP000829398"/>
    </source>
</evidence>
<comment type="caution">
    <text evidence="1">The sequence shown here is derived from an EMBL/GenBank/DDBJ whole genome shotgun (WGS) entry which is preliminary data.</text>
</comment>
<organism evidence="1 2">
    <name type="scientific">Citrus sinensis</name>
    <name type="common">Sweet orange</name>
    <name type="synonym">Citrus aurantium var. sinensis</name>
    <dbReference type="NCBI Taxonomy" id="2711"/>
    <lineage>
        <taxon>Eukaryota</taxon>
        <taxon>Viridiplantae</taxon>
        <taxon>Streptophyta</taxon>
        <taxon>Embryophyta</taxon>
        <taxon>Tracheophyta</taxon>
        <taxon>Spermatophyta</taxon>
        <taxon>Magnoliopsida</taxon>
        <taxon>eudicotyledons</taxon>
        <taxon>Gunneridae</taxon>
        <taxon>Pentapetalae</taxon>
        <taxon>rosids</taxon>
        <taxon>malvids</taxon>
        <taxon>Sapindales</taxon>
        <taxon>Rutaceae</taxon>
        <taxon>Aurantioideae</taxon>
        <taxon>Citrus</taxon>
    </lineage>
</organism>
<dbReference type="Proteomes" id="UP000829398">
    <property type="component" value="Chromosome 9"/>
</dbReference>
<dbReference type="EMBL" id="CM039178">
    <property type="protein sequence ID" value="KAH9681077.1"/>
    <property type="molecule type" value="Genomic_DNA"/>
</dbReference>
<keyword evidence="1" id="KW-0378">Hydrolase</keyword>
<accession>A0ACB8I287</accession>
<keyword evidence="1" id="KW-0547">Nucleotide-binding</keyword>
<keyword evidence="1" id="KW-0347">Helicase</keyword>
<keyword evidence="1" id="KW-0067">ATP-binding</keyword>
<proteinExistence type="predicted"/>
<protein>
    <submittedName>
        <fullName evidence="1">ATP-dependent DNA helicase</fullName>
    </submittedName>
</protein>
<reference evidence="2" key="1">
    <citation type="journal article" date="2023" name="Hortic. Res.">
        <title>A chromosome-level phased genome enabling allele-level studies in sweet orange: a case study on citrus Huanglongbing tolerance.</title>
        <authorList>
            <person name="Wu B."/>
            <person name="Yu Q."/>
            <person name="Deng Z."/>
            <person name="Duan Y."/>
            <person name="Luo F."/>
            <person name="Gmitter F. Jr."/>
        </authorList>
    </citation>
    <scope>NUCLEOTIDE SEQUENCE [LARGE SCALE GENOMIC DNA]</scope>
    <source>
        <strain evidence="2">cv. Valencia</strain>
    </source>
</reference>
<keyword evidence="2" id="KW-1185">Reference proteome</keyword>
<gene>
    <name evidence="1" type="ORF">KPL71_026811</name>
</gene>
<name>A0ACB8I287_CITSI</name>
<evidence type="ECO:0000313" key="1">
    <source>
        <dbReference type="EMBL" id="KAH9681077.1"/>
    </source>
</evidence>
<sequence length="1200" mass="138033">MEGRVQIPFMKETPPLLKYLLGADSGQKGSKFRKNIRAYNSMFAFTSMGGRVDASINRSKGPYVFRMSGQNYHHIGSLLPEVGKKPQFAQLYIYDTENEIDNRINTLLKHGMKTEIDHEILHELSKMLDQHNNLVKSFRMARDRYKTQPESTFRLRLLNSRTRDGRRYNIPTVSEVAGLIVGDFSEANFQRDVIIEHRTKGLRRITDLHPSFMPMTYLLIYPYGEDGYRPDISLRDITDSPFKRQKLTMRQYYCFRLQQRLNEGHTLLQAGRLFQQYIVDCYMAIEEERFRWIRNNQQKLRSDLFSGLMDAVHRVNKFMIHGPCGKHNSHSPCMMQDKLDTNGFPVYKRRNTGIHVEKKGVFLDNRYVVPYHRNLIVKFDAHITVEICNYSRSVKYLFKYVHKGSDRTTATMESIDTTQEMDEIKTYLDCRYISATEACWRIFQFDIHYRKPAVERLPFHLPGEHTVTFEESKCLENVLTIPGIEKTKFTEWLEANKNYDYARELTYSDFPTCWVWNSKDKTWTRRKNGLAIGRIYFAHPSSGERFYMRMLLNFVKGSTSFESIRTVNGVTYPTFKAACYALGLLDDDKEWIDCLTEAAIWATGNELRHLFVTILIHCQVSDAPQLWKSNYTTLSEDITSLQRKKFRLKDLQLTEQQVEAYTLLEIETIMLKMGKSLRDIDGMPLPNSSLIRDSGNRLVNEELDYDRDQLKKLHEKSFAALNACQKSAYEAIMHSVDNEEGRLFFINGHGGTGKTFLWNTIIAKLRSHSKIVLPVATSGIAALLLPNGRTAHSRFHIPLDVTAESTCEIRQGTLLAGLLMKTSLIIWDEAPMAYKFCFEALDKTLRDILRTRYENSSIKPFGGLTIVCGGDFRQILPVVPKGTRADIVDASLNSSYLWPFFKIYELKQNMRLYNGSVSGSEAAKIASFDKWLLQIGDGSLYDDIDRDLVKLPSDICKKPSENLMKSIVDNIYPSIQHNYSDPAYLKERAILTPKNEMVHELNEMIMNIIPGQGRTYFSSDSICKASANTNDEDVLYPTEFLNSLKFNGIHNHDIRLKEGAPVMLLRNLNQIEGLCNGTRLIVTRLGKWSIRGDIISGTNIGQNVTIPRIIMSPNESRWPFKLNRRQLPLAPCFAMTINKSQGQSLKHVGLYLPKQVFTHGQLYVAVSRVTTREGLTILNADQEIKNILALGVADPHWNLP</sequence>